<dbReference type="RefSeq" id="WP_218604052.1">
    <property type="nucleotide sequence ID" value="NZ_JADQDJ010000184.1"/>
</dbReference>
<dbReference type="Proteomes" id="UP000694287">
    <property type="component" value="Unassembled WGS sequence"/>
</dbReference>
<keyword evidence="1" id="KW-0812">Transmembrane</keyword>
<dbReference type="EMBL" id="JADQDK010000001">
    <property type="protein sequence ID" value="MBW0133946.1"/>
    <property type="molecule type" value="Genomic_DNA"/>
</dbReference>
<evidence type="ECO:0000313" key="3">
    <source>
        <dbReference type="Proteomes" id="UP000694287"/>
    </source>
</evidence>
<evidence type="ECO:0000256" key="1">
    <source>
        <dbReference type="SAM" id="Phobius"/>
    </source>
</evidence>
<feature type="transmembrane region" description="Helical" evidence="1">
    <location>
        <begin position="87"/>
        <end position="105"/>
    </location>
</feature>
<accession>A0ABS6UPR3</accession>
<keyword evidence="3" id="KW-1185">Reference proteome</keyword>
<feature type="transmembrane region" description="Helical" evidence="1">
    <location>
        <begin position="12"/>
        <end position="42"/>
    </location>
</feature>
<comment type="caution">
    <text evidence="2">The sequence shown here is derived from an EMBL/GenBank/DDBJ whole genome shotgun (WGS) entry which is preliminary data.</text>
</comment>
<protein>
    <submittedName>
        <fullName evidence="2">Uncharacterized protein</fullName>
    </submittedName>
</protein>
<sequence length="115" mass="11837">MRTSLTRTAPRWVVAAAWAVPVLVLGQFAMLAVVPVVGLLVASLRDARLRALRGWVAALAAAYAVPLVLWAVGPDRAPSLSKDMDPALAGLIVAAAAAVIVALHVRRACPVVGAA</sequence>
<keyword evidence="1" id="KW-1133">Transmembrane helix</keyword>
<proteinExistence type="predicted"/>
<gene>
    <name evidence="2" type="ORF">I4I81_06720</name>
</gene>
<reference evidence="2 3" key="1">
    <citation type="submission" date="2020-11" db="EMBL/GenBank/DDBJ databases">
        <title>Pseudonocardia abyssalis sp. nov. and Pseudonocardia oceani sp. nov., description and phylogenomic analysis of two novel actinomycetes isolated from the deep Southern Ocean.</title>
        <authorList>
            <person name="Parra J."/>
        </authorList>
    </citation>
    <scope>NUCLEOTIDE SEQUENCE [LARGE SCALE GENOMIC DNA]</scope>
    <source>
        <strain evidence="2 3">KRD-168</strain>
    </source>
</reference>
<feature type="transmembrane region" description="Helical" evidence="1">
    <location>
        <begin position="54"/>
        <end position="72"/>
    </location>
</feature>
<evidence type="ECO:0000313" key="2">
    <source>
        <dbReference type="EMBL" id="MBW0133946.1"/>
    </source>
</evidence>
<organism evidence="2 3">
    <name type="scientific">Pseudonocardia abyssalis</name>
    <dbReference type="NCBI Taxonomy" id="2792008"/>
    <lineage>
        <taxon>Bacteria</taxon>
        <taxon>Bacillati</taxon>
        <taxon>Actinomycetota</taxon>
        <taxon>Actinomycetes</taxon>
        <taxon>Pseudonocardiales</taxon>
        <taxon>Pseudonocardiaceae</taxon>
        <taxon>Pseudonocardia</taxon>
    </lineage>
</organism>
<keyword evidence="1" id="KW-0472">Membrane</keyword>
<name>A0ABS6UPR3_9PSEU</name>